<keyword evidence="4 5" id="KW-0472">Membrane</keyword>
<dbReference type="AlphaFoldDB" id="A0A5B8CUJ0"/>
<gene>
    <name evidence="6" type="ORF">FIU01_09840</name>
</gene>
<evidence type="ECO:0000256" key="5">
    <source>
        <dbReference type="HAMAP-Rule" id="MF_01361"/>
    </source>
</evidence>
<keyword evidence="2 5" id="KW-0812">Transmembrane</keyword>
<evidence type="ECO:0000256" key="3">
    <source>
        <dbReference type="ARBA" id="ARBA00022989"/>
    </source>
</evidence>
<feature type="transmembrane region" description="Helical" evidence="5">
    <location>
        <begin position="35"/>
        <end position="56"/>
    </location>
</feature>
<dbReference type="Proteomes" id="UP000311008">
    <property type="component" value="Chromosome"/>
</dbReference>
<dbReference type="KEGG" id="mmec:FIU01_09840"/>
<evidence type="ECO:0000256" key="4">
    <source>
        <dbReference type="ARBA" id="ARBA00023136"/>
    </source>
</evidence>
<protein>
    <recommendedName>
        <fullName evidence="5">UPF0391 membrane protein FIU01_09840</fullName>
    </recommendedName>
</protein>
<dbReference type="HAMAP" id="MF_01361">
    <property type="entry name" value="UPF0391"/>
    <property type="match status" value="1"/>
</dbReference>
<evidence type="ECO:0000256" key="2">
    <source>
        <dbReference type="ARBA" id="ARBA00022692"/>
    </source>
</evidence>
<dbReference type="GO" id="GO:0005886">
    <property type="term" value="C:plasma membrane"/>
    <property type="evidence" value="ECO:0007669"/>
    <property type="project" value="UniProtKB-UniRule"/>
</dbReference>
<accession>A0A5B8CUJ0</accession>
<dbReference type="EMBL" id="CP040946">
    <property type="protein sequence ID" value="QDC44790.1"/>
    <property type="molecule type" value="Genomic_DNA"/>
</dbReference>
<keyword evidence="1 5" id="KW-1003">Cell membrane</keyword>
<dbReference type="OrthoDB" id="5461362at2"/>
<feature type="transmembrane region" description="Helical" evidence="5">
    <location>
        <begin position="6"/>
        <end position="23"/>
    </location>
</feature>
<name>A0A5B8CUJ0_9PROT</name>
<dbReference type="PIRSF" id="PIRSF036466">
    <property type="entry name" value="UCP036466"/>
    <property type="match status" value="1"/>
</dbReference>
<reference evidence="7" key="1">
    <citation type="journal article" date="2019" name="ISME J.">
        <title>Evolution in action: habitat transition from sediment to the pelagial leads to genome streamlining in Methylophilaceae.</title>
        <authorList>
            <person name="Salcher M."/>
            <person name="Schaefle D."/>
            <person name="Kaspar M."/>
            <person name="Neuenschwander S.M."/>
            <person name="Ghai R."/>
        </authorList>
    </citation>
    <scope>NUCLEOTIDE SEQUENCE [LARGE SCALE GENOMIC DNA]</scope>
    <source>
        <strain evidence="7">MMS-M-51</strain>
    </source>
</reference>
<dbReference type="InterPro" id="IPR009760">
    <property type="entry name" value="DUF1328"/>
</dbReference>
<comment type="similarity">
    <text evidence="5">Belongs to the UPF0391 family.</text>
</comment>
<dbReference type="RefSeq" id="WP_140004120.1">
    <property type="nucleotide sequence ID" value="NZ_CP040946.1"/>
</dbReference>
<evidence type="ECO:0000256" key="1">
    <source>
        <dbReference type="ARBA" id="ARBA00022475"/>
    </source>
</evidence>
<evidence type="ECO:0000313" key="7">
    <source>
        <dbReference type="Proteomes" id="UP000311008"/>
    </source>
</evidence>
<dbReference type="Pfam" id="PF07043">
    <property type="entry name" value="DUF1328"/>
    <property type="match status" value="1"/>
</dbReference>
<sequence>MLYYALLFLVISFIAGMLGFRGLESGAATISKVFFFIFLLMAIGIVLAAVLGISLFA</sequence>
<organism evidence="6 7">
    <name type="scientific">Methylophilus medardicus</name>
    <dbReference type="NCBI Taxonomy" id="2588534"/>
    <lineage>
        <taxon>Bacteria</taxon>
        <taxon>Pseudomonadati</taxon>
        <taxon>Pseudomonadota</taxon>
        <taxon>Betaproteobacteria</taxon>
        <taxon>Nitrosomonadales</taxon>
        <taxon>Methylophilaceae</taxon>
        <taxon>Methylophilus</taxon>
    </lineage>
</organism>
<keyword evidence="7" id="KW-1185">Reference proteome</keyword>
<keyword evidence="3 5" id="KW-1133">Transmembrane helix</keyword>
<proteinExistence type="inferred from homology"/>
<evidence type="ECO:0000313" key="6">
    <source>
        <dbReference type="EMBL" id="QDC44790.1"/>
    </source>
</evidence>
<comment type="caution">
    <text evidence="5">Lacks conserved residue(s) required for the propagation of feature annotation.</text>
</comment>